<accession>A0ACB7W8S2</accession>
<protein>
    <submittedName>
        <fullName evidence="1">Phosphatidate cytidylyltransferase protein</fullName>
        <ecNumber evidence="1">2.7.7.41</ecNumber>
    </submittedName>
</protein>
<organism evidence="1 2">
    <name type="scientific">Dioscorea alata</name>
    <name type="common">Purple yam</name>
    <dbReference type="NCBI Taxonomy" id="55571"/>
    <lineage>
        <taxon>Eukaryota</taxon>
        <taxon>Viridiplantae</taxon>
        <taxon>Streptophyta</taxon>
        <taxon>Embryophyta</taxon>
        <taxon>Tracheophyta</taxon>
        <taxon>Spermatophyta</taxon>
        <taxon>Magnoliopsida</taxon>
        <taxon>Liliopsida</taxon>
        <taxon>Dioscoreales</taxon>
        <taxon>Dioscoreaceae</taxon>
        <taxon>Dioscorea</taxon>
    </lineage>
</organism>
<keyword evidence="1" id="KW-0548">Nucleotidyltransferase</keyword>
<gene>
    <name evidence="1" type="ORF">IHE45_05G203200</name>
</gene>
<proteinExistence type="predicted"/>
<evidence type="ECO:0000313" key="2">
    <source>
        <dbReference type="Proteomes" id="UP000827976"/>
    </source>
</evidence>
<dbReference type="Proteomes" id="UP000827976">
    <property type="component" value="Chromosome 5"/>
</dbReference>
<name>A0ACB7W8S2_DIOAL</name>
<reference evidence="2" key="1">
    <citation type="journal article" date="2022" name="Nat. Commun.">
        <title>Chromosome evolution and the genetic basis of agronomically important traits in greater yam.</title>
        <authorList>
            <person name="Bredeson J.V."/>
            <person name="Lyons J.B."/>
            <person name="Oniyinde I.O."/>
            <person name="Okereke N.R."/>
            <person name="Kolade O."/>
            <person name="Nnabue I."/>
            <person name="Nwadili C.O."/>
            <person name="Hribova E."/>
            <person name="Parker M."/>
            <person name="Nwogha J."/>
            <person name="Shu S."/>
            <person name="Carlson J."/>
            <person name="Kariba R."/>
            <person name="Muthemba S."/>
            <person name="Knop K."/>
            <person name="Barton G.J."/>
            <person name="Sherwood A.V."/>
            <person name="Lopez-Montes A."/>
            <person name="Asiedu R."/>
            <person name="Jamnadass R."/>
            <person name="Muchugi A."/>
            <person name="Goodstein D."/>
            <person name="Egesi C.N."/>
            <person name="Featherston J."/>
            <person name="Asfaw A."/>
            <person name="Simpson G.G."/>
            <person name="Dolezel J."/>
            <person name="Hendre P.S."/>
            <person name="Van Deynze A."/>
            <person name="Kumar P.L."/>
            <person name="Obidiegwu J.E."/>
            <person name="Bhattacharjee R."/>
            <person name="Rokhsar D.S."/>
        </authorList>
    </citation>
    <scope>NUCLEOTIDE SEQUENCE [LARGE SCALE GENOMIC DNA]</scope>
    <source>
        <strain evidence="2">cv. TDa95/00328</strain>
    </source>
</reference>
<dbReference type="EMBL" id="CM037015">
    <property type="protein sequence ID" value="KAH7683754.1"/>
    <property type="molecule type" value="Genomic_DNA"/>
</dbReference>
<evidence type="ECO:0000313" key="1">
    <source>
        <dbReference type="EMBL" id="KAH7683754.1"/>
    </source>
</evidence>
<dbReference type="EC" id="2.7.7.41" evidence="1"/>
<keyword evidence="2" id="KW-1185">Reference proteome</keyword>
<sequence length="331" mass="36930">MALTAAAQLAAPLELFPPLDFCCAYGSSLLPTNNDKTSMVDYILGVQDPLQWHQDNLERNRDHYSNCMARLGPKTITRISNGIGVGVYFNPFVEWRGKKIKYGVVSMQDLAWDVLTWEKFYLSGRLQKPVHFLVDNWEISKVNLVNLKAATSAALLFLPDEFTEEDLYGKICSLSYMGDLRMLFAEDKNKVKKIVQGSFNSFRAMYKPFLEEYASEGLLKVSSFAHQKVFKQDTGLSATSHLFTSLPSTVLKQAAPKLGLNKLIDDSGVVSPNIVIHSRDKVKNSVHKVLRRIVMISSARQAVSGLVAAGGVNAAVYLARKISKSWRSRTT</sequence>
<keyword evidence="1" id="KW-0808">Transferase</keyword>
<comment type="caution">
    <text evidence="1">The sequence shown here is derived from an EMBL/GenBank/DDBJ whole genome shotgun (WGS) entry which is preliminary data.</text>
</comment>